<gene>
    <name evidence="1" type="ORF">LSAT_V11C500249600</name>
</gene>
<evidence type="ECO:0000313" key="2">
    <source>
        <dbReference type="Proteomes" id="UP000235145"/>
    </source>
</evidence>
<name>A0A9R1VL20_LACSA</name>
<dbReference type="Proteomes" id="UP000235145">
    <property type="component" value="Unassembled WGS sequence"/>
</dbReference>
<dbReference type="CDD" id="cd18809">
    <property type="entry name" value="SF1_C_RecD"/>
    <property type="match status" value="1"/>
</dbReference>
<keyword evidence="2" id="KW-1185">Reference proteome</keyword>
<reference evidence="1 2" key="1">
    <citation type="journal article" date="2017" name="Nat. Commun.">
        <title>Genome assembly with in vitro proximity ligation data and whole-genome triplication in lettuce.</title>
        <authorList>
            <person name="Reyes-Chin-Wo S."/>
            <person name="Wang Z."/>
            <person name="Yang X."/>
            <person name="Kozik A."/>
            <person name="Arikit S."/>
            <person name="Song C."/>
            <person name="Xia L."/>
            <person name="Froenicke L."/>
            <person name="Lavelle D.O."/>
            <person name="Truco M.J."/>
            <person name="Xia R."/>
            <person name="Zhu S."/>
            <person name="Xu C."/>
            <person name="Xu H."/>
            <person name="Xu X."/>
            <person name="Cox K."/>
            <person name="Korf I."/>
            <person name="Meyers B.C."/>
            <person name="Michelmore R.W."/>
        </authorList>
    </citation>
    <scope>NUCLEOTIDE SEQUENCE [LARGE SCALE GENOMIC DNA]</scope>
    <source>
        <strain evidence="2">cv. Salinas</strain>
        <tissue evidence="1">Seedlings</tissue>
    </source>
</reference>
<dbReference type="InterPro" id="IPR027417">
    <property type="entry name" value="P-loop_NTPase"/>
</dbReference>
<sequence length="171" mass="19674">MTINKSQGQSLRRIGVYLPQPMFSHGQLYIALSRATSPDSIKILIQTNNPTQENHTKNVVFKDLMQKVATTEVYLKCHTFQCFSSHTTPYSHITIRLIRVHFFQTGLGVPYKLGYYGNVDMMSDAMKPGRCYTDSWPTNQPELYRICTKRPGMLYNIRLQLPKARQVSKVP</sequence>
<protein>
    <recommendedName>
        <fullName evidence="3">ATP-dependent DNA helicase</fullName>
    </recommendedName>
</protein>
<dbReference type="AlphaFoldDB" id="A0A9R1VL20"/>
<accession>A0A9R1VL20</accession>
<comment type="caution">
    <text evidence="1">The sequence shown here is derived from an EMBL/GenBank/DDBJ whole genome shotgun (WGS) entry which is preliminary data.</text>
</comment>
<evidence type="ECO:0008006" key="3">
    <source>
        <dbReference type="Google" id="ProtNLM"/>
    </source>
</evidence>
<organism evidence="1 2">
    <name type="scientific">Lactuca sativa</name>
    <name type="common">Garden lettuce</name>
    <dbReference type="NCBI Taxonomy" id="4236"/>
    <lineage>
        <taxon>Eukaryota</taxon>
        <taxon>Viridiplantae</taxon>
        <taxon>Streptophyta</taxon>
        <taxon>Embryophyta</taxon>
        <taxon>Tracheophyta</taxon>
        <taxon>Spermatophyta</taxon>
        <taxon>Magnoliopsida</taxon>
        <taxon>eudicotyledons</taxon>
        <taxon>Gunneridae</taxon>
        <taxon>Pentapetalae</taxon>
        <taxon>asterids</taxon>
        <taxon>campanulids</taxon>
        <taxon>Asterales</taxon>
        <taxon>Asteraceae</taxon>
        <taxon>Cichorioideae</taxon>
        <taxon>Cichorieae</taxon>
        <taxon>Lactucinae</taxon>
        <taxon>Lactuca</taxon>
    </lineage>
</organism>
<proteinExistence type="predicted"/>
<dbReference type="SUPFAM" id="SSF52540">
    <property type="entry name" value="P-loop containing nucleoside triphosphate hydrolases"/>
    <property type="match status" value="1"/>
</dbReference>
<evidence type="ECO:0000313" key="1">
    <source>
        <dbReference type="EMBL" id="KAJ0206588.1"/>
    </source>
</evidence>
<dbReference type="EMBL" id="NBSK02000005">
    <property type="protein sequence ID" value="KAJ0206588.1"/>
    <property type="molecule type" value="Genomic_DNA"/>
</dbReference>